<name>A0A1G5BXH2_9FIRM</name>
<evidence type="ECO:0000313" key="2">
    <source>
        <dbReference type="EMBL" id="SCX94902.1"/>
    </source>
</evidence>
<dbReference type="GO" id="GO:0051999">
    <property type="term" value="P:mannosyl-inositol phosphorylceramide biosynthetic process"/>
    <property type="evidence" value="ECO:0007669"/>
    <property type="project" value="TreeGrafter"/>
</dbReference>
<dbReference type="GO" id="GO:0016020">
    <property type="term" value="C:membrane"/>
    <property type="evidence" value="ECO:0007669"/>
    <property type="project" value="GOC"/>
</dbReference>
<dbReference type="InterPro" id="IPR051706">
    <property type="entry name" value="Glycosyltransferase_domain"/>
</dbReference>
<dbReference type="Proteomes" id="UP000183047">
    <property type="component" value="Unassembled WGS sequence"/>
</dbReference>
<reference evidence="3" key="1">
    <citation type="submission" date="2016-10" db="EMBL/GenBank/DDBJ databases">
        <authorList>
            <person name="Varghese N."/>
            <person name="Submissions S."/>
        </authorList>
    </citation>
    <scope>NUCLEOTIDE SEQUENCE [LARGE SCALE GENOMIC DNA]</scope>
    <source>
        <strain evidence="3">XBD2006</strain>
    </source>
</reference>
<proteinExistence type="predicted"/>
<evidence type="ECO:0000313" key="3">
    <source>
        <dbReference type="Proteomes" id="UP000183047"/>
    </source>
</evidence>
<dbReference type="InterPro" id="IPR029044">
    <property type="entry name" value="Nucleotide-diphossugar_trans"/>
</dbReference>
<accession>A0A1G5BXH2</accession>
<sequence>MIPKIIHYCWFGGNEKPESVLRCIESWKKYCPDYEIKEWNEDNFDININNYVKEAYQNSFWAFVSDYARFFVLYKYGGLYFDTDVELIKPIDDLVEEGPFFAREHKDKLIIATGLGMCALPGMNLYKEVLGYYDTMHFVYEDGTFNKKTVVDHVTKVLVKNPNEYKNMDTVFKIQDISIYPKEFFCPIDYLTGDEEYTENTRAIHHYDSTWLSEGEKEINQKVRKVNKRFGHKISLVYKILLETDSIYKEDGLKASFRHIKIRMRNWSKNM</sequence>
<dbReference type="InterPro" id="IPR007577">
    <property type="entry name" value="GlycoTrfase_DXD_sugar-bd_CS"/>
</dbReference>
<dbReference type="Pfam" id="PF04488">
    <property type="entry name" value="Gly_transf_sug"/>
    <property type="match status" value="1"/>
</dbReference>
<dbReference type="PANTHER" id="PTHR32385:SF15">
    <property type="entry name" value="INOSITOL PHOSPHOCERAMIDE MANNOSYLTRANSFERASE 1"/>
    <property type="match status" value="1"/>
</dbReference>
<keyword evidence="3" id="KW-1185">Reference proteome</keyword>
<dbReference type="Gene3D" id="3.90.550.20">
    <property type="match status" value="1"/>
</dbReference>
<organism evidence="2 3">
    <name type="scientific">Butyrivibrio hungatei</name>
    <dbReference type="NCBI Taxonomy" id="185008"/>
    <lineage>
        <taxon>Bacteria</taxon>
        <taxon>Bacillati</taxon>
        <taxon>Bacillota</taxon>
        <taxon>Clostridia</taxon>
        <taxon>Lachnospirales</taxon>
        <taxon>Lachnospiraceae</taxon>
        <taxon>Butyrivibrio</taxon>
    </lineage>
</organism>
<gene>
    <name evidence="2" type="ORF">SAMN02910451_00870</name>
</gene>
<dbReference type="GO" id="GO:0000030">
    <property type="term" value="F:mannosyltransferase activity"/>
    <property type="evidence" value="ECO:0007669"/>
    <property type="project" value="TreeGrafter"/>
</dbReference>
<evidence type="ECO:0000256" key="1">
    <source>
        <dbReference type="ARBA" id="ARBA00022679"/>
    </source>
</evidence>
<dbReference type="EMBL" id="FMUR01000005">
    <property type="protein sequence ID" value="SCX94902.1"/>
    <property type="molecule type" value="Genomic_DNA"/>
</dbReference>
<dbReference type="OrthoDB" id="9802987at2"/>
<dbReference type="SUPFAM" id="SSF53448">
    <property type="entry name" value="Nucleotide-diphospho-sugar transferases"/>
    <property type="match status" value="1"/>
</dbReference>
<protein>
    <submittedName>
        <fullName evidence="2">Glycosyltransferase sugar-binding region containing DXD motif-containing protein</fullName>
    </submittedName>
</protein>
<keyword evidence="1 2" id="KW-0808">Transferase</keyword>
<dbReference type="PANTHER" id="PTHR32385">
    <property type="entry name" value="MANNOSYL PHOSPHORYLINOSITOL CERAMIDE SYNTHASE"/>
    <property type="match status" value="1"/>
</dbReference>
<dbReference type="RefSeq" id="WP_074461606.1">
    <property type="nucleotide sequence ID" value="NZ_FMUR01000005.1"/>
</dbReference>
<dbReference type="AlphaFoldDB" id="A0A1G5BXH2"/>